<reference evidence="2 3" key="1">
    <citation type="submission" date="2023-08" db="EMBL/GenBank/DDBJ databases">
        <title>Black Yeasts Isolated from many extreme environments.</title>
        <authorList>
            <person name="Coleine C."/>
            <person name="Stajich J.E."/>
            <person name="Selbmann L."/>
        </authorList>
    </citation>
    <scope>NUCLEOTIDE SEQUENCE [LARGE SCALE GENOMIC DNA]</scope>
    <source>
        <strain evidence="2 3">CCFEE 5792</strain>
    </source>
</reference>
<comment type="caution">
    <text evidence="2">The sequence shown here is derived from an EMBL/GenBank/DDBJ whole genome shotgun (WGS) entry which is preliminary data.</text>
</comment>
<dbReference type="GeneID" id="89974245"/>
<name>A0AAV9N1G9_9EURO</name>
<dbReference type="Proteomes" id="UP001358417">
    <property type="component" value="Unassembled WGS sequence"/>
</dbReference>
<evidence type="ECO:0008006" key="4">
    <source>
        <dbReference type="Google" id="ProtNLM"/>
    </source>
</evidence>
<dbReference type="EMBL" id="JAVRRD010000023">
    <property type="protein sequence ID" value="KAK5047884.1"/>
    <property type="molecule type" value="Genomic_DNA"/>
</dbReference>
<evidence type="ECO:0000313" key="2">
    <source>
        <dbReference type="EMBL" id="KAK5047884.1"/>
    </source>
</evidence>
<organism evidence="2 3">
    <name type="scientific">Exophiala bonariae</name>
    <dbReference type="NCBI Taxonomy" id="1690606"/>
    <lineage>
        <taxon>Eukaryota</taxon>
        <taxon>Fungi</taxon>
        <taxon>Dikarya</taxon>
        <taxon>Ascomycota</taxon>
        <taxon>Pezizomycotina</taxon>
        <taxon>Eurotiomycetes</taxon>
        <taxon>Chaetothyriomycetidae</taxon>
        <taxon>Chaetothyriales</taxon>
        <taxon>Herpotrichiellaceae</taxon>
        <taxon>Exophiala</taxon>
    </lineage>
</organism>
<sequence length="474" mass="52939">MPYVNEKSGFPKGLTVMNHNSLSTTEETANLEGDDDAYLVRRVNMIREGKCEAVMENQLGGVRGEYLEALRANVVAQRRCAQALQRVQQTDMDIIVGVNAESSAVEDVKHTSLLQKHLQVARLQKQHGGLVGLKDEFEALRLSRGSLSLETDVEQHVPDINFESLEYGSGHIMELVNSVQSQVKRLEIALIQDRHEAGRQAAVLKKLKCHPRQLAQNSVQQRLSALSATRNELTVWLEESLENCQDDVINSPGQGQLDYQGARSDNTEIGHQTDAEYDRYLEARKRLLSNVSALRVQVPDFHSENQVVPSSTEQDSTLEQRNTGSSDNTLVFIEQNLVPAMMHNTMIQKHSALTEEQLFNEISSVVRMIERLSDESQLLQAFPMLAKSGRFRHASSVFGSKSNEKIVVEDEITQRIEPWLFSANAADVAAEATIHKQVQRGKEAIETVSKSLTELRLLMEANGNSTFGHSSRAT</sequence>
<proteinExistence type="predicted"/>
<protein>
    <recommendedName>
        <fullName evidence="4">Up-regulated during septation protein 1 domain-containing protein</fullName>
    </recommendedName>
</protein>
<evidence type="ECO:0000256" key="1">
    <source>
        <dbReference type="SAM" id="MobiDB-lite"/>
    </source>
</evidence>
<gene>
    <name evidence="2" type="ORF">LTR84_006072</name>
</gene>
<keyword evidence="3" id="KW-1185">Reference proteome</keyword>
<evidence type="ECO:0000313" key="3">
    <source>
        <dbReference type="Proteomes" id="UP001358417"/>
    </source>
</evidence>
<dbReference type="AlphaFoldDB" id="A0AAV9N1G9"/>
<accession>A0AAV9N1G9</accession>
<feature type="compositionally biased region" description="Polar residues" evidence="1">
    <location>
        <begin position="304"/>
        <end position="325"/>
    </location>
</feature>
<dbReference type="RefSeq" id="XP_064703390.1">
    <property type="nucleotide sequence ID" value="XM_064849635.1"/>
</dbReference>
<feature type="region of interest" description="Disordered" evidence="1">
    <location>
        <begin position="303"/>
        <end position="325"/>
    </location>
</feature>